<evidence type="ECO:0000259" key="4">
    <source>
        <dbReference type="Pfam" id="PF03358"/>
    </source>
</evidence>
<dbReference type="InterPro" id="IPR051796">
    <property type="entry name" value="ISF_SsuE-like"/>
</dbReference>
<feature type="compositionally biased region" description="Basic and acidic residues" evidence="3">
    <location>
        <begin position="203"/>
        <end position="212"/>
    </location>
</feature>
<proteinExistence type="predicted"/>
<dbReference type="Proteomes" id="UP000270471">
    <property type="component" value="Unassembled WGS sequence"/>
</dbReference>
<dbReference type="InterPro" id="IPR005025">
    <property type="entry name" value="FMN_Rdtase-like_dom"/>
</dbReference>
<comment type="caution">
    <text evidence="5">The sequence shown here is derived from an EMBL/GenBank/DDBJ whole genome shotgun (WGS) entry which is preliminary data.</text>
</comment>
<dbReference type="GO" id="GO:0016491">
    <property type="term" value="F:oxidoreductase activity"/>
    <property type="evidence" value="ECO:0007669"/>
    <property type="project" value="InterPro"/>
</dbReference>
<dbReference type="RefSeq" id="WP_121893062.1">
    <property type="nucleotide sequence ID" value="NZ_PENI01000024.1"/>
</dbReference>
<name>A0A3M0I273_9ACTN</name>
<keyword evidence="1" id="KW-0285">Flavoprotein</keyword>
<feature type="region of interest" description="Disordered" evidence="3">
    <location>
        <begin position="191"/>
        <end position="212"/>
    </location>
</feature>
<dbReference type="PANTHER" id="PTHR43278">
    <property type="entry name" value="NAD(P)H-DEPENDENT FMN-CONTAINING OXIDOREDUCTASE YWQN-RELATED"/>
    <property type="match status" value="1"/>
</dbReference>
<evidence type="ECO:0000256" key="1">
    <source>
        <dbReference type="ARBA" id="ARBA00022630"/>
    </source>
</evidence>
<evidence type="ECO:0000256" key="3">
    <source>
        <dbReference type="SAM" id="MobiDB-lite"/>
    </source>
</evidence>
<dbReference type="InterPro" id="IPR029039">
    <property type="entry name" value="Flavoprotein-like_sf"/>
</dbReference>
<keyword evidence="6" id="KW-1185">Reference proteome</keyword>
<evidence type="ECO:0000313" key="5">
    <source>
        <dbReference type="EMBL" id="RMB82260.1"/>
    </source>
</evidence>
<evidence type="ECO:0000313" key="6">
    <source>
        <dbReference type="Proteomes" id="UP000270471"/>
    </source>
</evidence>
<dbReference type="AlphaFoldDB" id="A0A3M0I273"/>
<dbReference type="PANTHER" id="PTHR43278:SF4">
    <property type="entry name" value="NAD(P)H-DEPENDENT FMN-CONTAINING OXIDOREDUCTASE YWQN-RELATED"/>
    <property type="match status" value="1"/>
</dbReference>
<evidence type="ECO:0000256" key="2">
    <source>
        <dbReference type="ARBA" id="ARBA00022643"/>
    </source>
</evidence>
<organism evidence="5 6">
    <name type="scientific">Streptomyces shenzhenensis</name>
    <dbReference type="NCBI Taxonomy" id="943815"/>
    <lineage>
        <taxon>Bacteria</taxon>
        <taxon>Bacillati</taxon>
        <taxon>Actinomycetota</taxon>
        <taxon>Actinomycetes</taxon>
        <taxon>Kitasatosporales</taxon>
        <taxon>Streptomycetaceae</taxon>
        <taxon>Streptomyces</taxon>
    </lineage>
</organism>
<feature type="domain" description="NADPH-dependent FMN reductase-like" evidence="4">
    <location>
        <begin position="5"/>
        <end position="120"/>
    </location>
</feature>
<dbReference type="Pfam" id="PF03358">
    <property type="entry name" value="FMN_red"/>
    <property type="match status" value="1"/>
</dbReference>
<accession>A0A3M0I273</accession>
<dbReference type="SUPFAM" id="SSF52218">
    <property type="entry name" value="Flavoproteins"/>
    <property type="match status" value="1"/>
</dbReference>
<dbReference type="EMBL" id="PENI01000024">
    <property type="protein sequence ID" value="RMB82260.1"/>
    <property type="molecule type" value="Genomic_DNA"/>
</dbReference>
<sequence>MTRRFLFVLGSTRPDGNTELLARRAAAQLSADVEQEWIRLIDDPLPEFSDLRHDSDHVRPPSDTAAGRLLDATLAATDIVIASPLYWYAVSGPVKRYLDHWSGWLRTPGVGFEATLAGRTLWGVTALAHREPGVAAPLVGTLTNSAAYLKMRFGGVLLGNGSAPGDVLQDSAALARAKTFFAQEAPLARFPHETGAAVRQPPRPREEGALTR</sequence>
<dbReference type="Gene3D" id="3.40.50.360">
    <property type="match status" value="1"/>
</dbReference>
<gene>
    <name evidence="5" type="ORF">CTZ28_30995</name>
</gene>
<keyword evidence="2" id="KW-0288">FMN</keyword>
<protein>
    <submittedName>
        <fullName evidence="5">Flavodoxin</fullName>
    </submittedName>
</protein>
<reference evidence="5 6" key="1">
    <citation type="submission" date="2017-11" db="EMBL/GenBank/DDBJ databases">
        <title>Draft genome of actinobacteria isolated from guarana (Paullinia cupana (Mart.) Ducke.</title>
        <authorList>
            <person name="Siqueira K.A."/>
            <person name="Liotti R.G."/>
            <person name="Mendes T.A.O."/>
            <person name="Soares M.A."/>
        </authorList>
    </citation>
    <scope>NUCLEOTIDE SEQUENCE [LARGE SCALE GENOMIC DNA]</scope>
    <source>
        <strain evidence="5 6">193</strain>
    </source>
</reference>
<dbReference type="OrthoDB" id="9805976at2"/>